<sequence length="99" mass="11057">MKFKASELNQLYIGYRQLNVEELDLYNETNPPPIPYPFTDQINTTARVSVSMPSCLHLTSGDDHWRTGGCHVIPSANSEEILCECTHSTIFNAGSRGVQ</sequence>
<evidence type="ECO:0000256" key="3">
    <source>
        <dbReference type="ARBA" id="ARBA00022989"/>
    </source>
</evidence>
<comment type="subcellular location">
    <subcellularLocation>
        <location evidence="1">Membrane</location>
    </subcellularLocation>
</comment>
<keyword evidence="3" id="KW-1133">Transmembrane helix</keyword>
<dbReference type="InterPro" id="IPR000203">
    <property type="entry name" value="GPS"/>
</dbReference>
<keyword evidence="6" id="KW-1185">Reference proteome</keyword>
<evidence type="ECO:0000256" key="1">
    <source>
        <dbReference type="ARBA" id="ARBA00004370"/>
    </source>
</evidence>
<dbReference type="Pfam" id="PF01825">
    <property type="entry name" value="GPS"/>
    <property type="match status" value="1"/>
</dbReference>
<protein>
    <submittedName>
        <fullName evidence="5">Uncharacterized protein</fullName>
    </submittedName>
</protein>
<organism evidence="5 6">
    <name type="scientific">Hymenolepis diminuta</name>
    <name type="common">Rat tapeworm</name>
    <dbReference type="NCBI Taxonomy" id="6216"/>
    <lineage>
        <taxon>Eukaryota</taxon>
        <taxon>Metazoa</taxon>
        <taxon>Spiralia</taxon>
        <taxon>Lophotrochozoa</taxon>
        <taxon>Platyhelminthes</taxon>
        <taxon>Cestoda</taxon>
        <taxon>Eucestoda</taxon>
        <taxon>Cyclophyllidea</taxon>
        <taxon>Hymenolepididae</taxon>
        <taxon>Hymenolepis</taxon>
    </lineage>
</organism>
<evidence type="ECO:0000256" key="4">
    <source>
        <dbReference type="ARBA" id="ARBA00023136"/>
    </source>
</evidence>
<name>A0A564YRP9_HYMDI</name>
<evidence type="ECO:0000313" key="5">
    <source>
        <dbReference type="EMBL" id="VUZ49895.1"/>
    </source>
</evidence>
<keyword evidence="4" id="KW-0472">Membrane</keyword>
<dbReference type="Gene3D" id="2.60.220.50">
    <property type="match status" value="1"/>
</dbReference>
<evidence type="ECO:0000313" key="6">
    <source>
        <dbReference type="Proteomes" id="UP000321570"/>
    </source>
</evidence>
<evidence type="ECO:0000256" key="2">
    <source>
        <dbReference type="ARBA" id="ARBA00022692"/>
    </source>
</evidence>
<dbReference type="GO" id="GO:0016020">
    <property type="term" value="C:membrane"/>
    <property type="evidence" value="ECO:0007669"/>
    <property type="project" value="UniProtKB-SubCell"/>
</dbReference>
<keyword evidence="2" id="KW-0812">Transmembrane</keyword>
<proteinExistence type="predicted"/>
<dbReference type="InterPro" id="IPR046338">
    <property type="entry name" value="GAIN_dom_sf"/>
</dbReference>
<gene>
    <name evidence="5" type="ORF">WMSIL1_LOCUS8433</name>
</gene>
<dbReference type="Proteomes" id="UP000321570">
    <property type="component" value="Unassembled WGS sequence"/>
</dbReference>
<dbReference type="EMBL" id="CABIJS010000333">
    <property type="protein sequence ID" value="VUZ49895.1"/>
    <property type="molecule type" value="Genomic_DNA"/>
</dbReference>
<accession>A0A564YRP9</accession>
<dbReference type="AlphaFoldDB" id="A0A564YRP9"/>
<reference evidence="5 6" key="1">
    <citation type="submission" date="2019-07" db="EMBL/GenBank/DDBJ databases">
        <authorList>
            <person name="Jastrzebski P J."/>
            <person name="Paukszto L."/>
            <person name="Jastrzebski P J."/>
        </authorList>
    </citation>
    <scope>NUCLEOTIDE SEQUENCE [LARGE SCALE GENOMIC DNA]</scope>
    <source>
        <strain evidence="5 6">WMS-il1</strain>
    </source>
</reference>